<evidence type="ECO:0000313" key="2">
    <source>
        <dbReference type="EMBL" id="KAF2223293.1"/>
    </source>
</evidence>
<keyword evidence="1" id="KW-0732">Signal</keyword>
<proteinExistence type="predicted"/>
<accession>A0A6A6GCL4</accession>
<organism evidence="2 3">
    <name type="scientific">Elsinoe ampelina</name>
    <dbReference type="NCBI Taxonomy" id="302913"/>
    <lineage>
        <taxon>Eukaryota</taxon>
        <taxon>Fungi</taxon>
        <taxon>Dikarya</taxon>
        <taxon>Ascomycota</taxon>
        <taxon>Pezizomycotina</taxon>
        <taxon>Dothideomycetes</taxon>
        <taxon>Dothideomycetidae</taxon>
        <taxon>Myriangiales</taxon>
        <taxon>Elsinoaceae</taxon>
        <taxon>Elsinoe</taxon>
    </lineage>
</organism>
<sequence length="147" mass="15441">MLFPAITILALSNQVSRVLARTITINSTLAAGDDSILKRQTDWSTLLGPILTPSDSRVVNIDVSIVTFNDEVVDMSNVAIFGNVVDGNVVCTNTVEAGDEIVVGEVPSAQQVGGITSITVSLLTFVDEVVDISNVAIFGDVTATDCE</sequence>
<name>A0A6A6GCL4_9PEZI</name>
<feature type="signal peptide" evidence="1">
    <location>
        <begin position="1"/>
        <end position="20"/>
    </location>
</feature>
<reference evidence="3" key="1">
    <citation type="journal article" date="2020" name="Stud. Mycol.">
        <title>101 Dothideomycetes genomes: A test case for predicting lifestyles and emergence of pathogens.</title>
        <authorList>
            <person name="Haridas S."/>
            <person name="Albert R."/>
            <person name="Binder M."/>
            <person name="Bloem J."/>
            <person name="LaButti K."/>
            <person name="Salamov A."/>
            <person name="Andreopoulos B."/>
            <person name="Baker S."/>
            <person name="Barry K."/>
            <person name="Bills G."/>
            <person name="Bluhm B."/>
            <person name="Cannon C."/>
            <person name="Castanera R."/>
            <person name="Culley D."/>
            <person name="Daum C."/>
            <person name="Ezra D."/>
            <person name="Gonzalez J."/>
            <person name="Henrissat B."/>
            <person name="Kuo A."/>
            <person name="Liang C."/>
            <person name="Lipzen A."/>
            <person name="Lutzoni F."/>
            <person name="Magnuson J."/>
            <person name="Mondo S."/>
            <person name="Nolan M."/>
            <person name="Ohm R."/>
            <person name="Pangilinan J."/>
            <person name="Park H.-J."/>
            <person name="Ramirez L."/>
            <person name="Alfaro M."/>
            <person name="Sun H."/>
            <person name="Tritt A."/>
            <person name="Yoshinaga Y."/>
            <person name="Zwiers L.-H."/>
            <person name="Turgeon B."/>
            <person name="Goodwin S."/>
            <person name="Spatafora J."/>
            <person name="Crous P."/>
            <person name="Grigoriev I."/>
        </authorList>
    </citation>
    <scope>NUCLEOTIDE SEQUENCE [LARGE SCALE GENOMIC DNA]</scope>
    <source>
        <strain evidence="3">CECT 20119</strain>
    </source>
</reference>
<dbReference type="AlphaFoldDB" id="A0A6A6GCL4"/>
<dbReference type="EMBL" id="ML992506">
    <property type="protein sequence ID" value="KAF2223293.1"/>
    <property type="molecule type" value="Genomic_DNA"/>
</dbReference>
<feature type="chain" id="PRO_5025471166" evidence="1">
    <location>
        <begin position="21"/>
        <end position="147"/>
    </location>
</feature>
<protein>
    <submittedName>
        <fullName evidence="2">Uncharacterized protein</fullName>
    </submittedName>
</protein>
<evidence type="ECO:0000313" key="3">
    <source>
        <dbReference type="Proteomes" id="UP000799538"/>
    </source>
</evidence>
<keyword evidence="3" id="KW-1185">Reference proteome</keyword>
<gene>
    <name evidence="2" type="ORF">BDZ85DRAFT_107162</name>
</gene>
<dbReference type="Proteomes" id="UP000799538">
    <property type="component" value="Unassembled WGS sequence"/>
</dbReference>
<evidence type="ECO:0000256" key="1">
    <source>
        <dbReference type="SAM" id="SignalP"/>
    </source>
</evidence>
<dbReference type="OrthoDB" id="4847011at2759"/>